<protein>
    <submittedName>
        <fullName evidence="2">DUF4226 domain-containing protein</fullName>
    </submittedName>
</protein>
<dbReference type="Proteomes" id="UP001300745">
    <property type="component" value="Unassembled WGS sequence"/>
</dbReference>
<dbReference type="InterPro" id="IPR019710">
    <property type="entry name" value="DUF4226"/>
</dbReference>
<gene>
    <name evidence="2" type="ORF">ORI27_16115</name>
</gene>
<name>A0ABT3SFE3_9MYCO</name>
<comment type="caution">
    <text evidence="2">The sequence shown here is derived from an EMBL/GenBank/DDBJ whole genome shotgun (WGS) entry which is preliminary data.</text>
</comment>
<evidence type="ECO:0000256" key="1">
    <source>
        <dbReference type="SAM" id="MobiDB-lite"/>
    </source>
</evidence>
<dbReference type="RefSeq" id="WP_266073994.1">
    <property type="nucleotide sequence ID" value="NZ_JAPJDO010000012.1"/>
</dbReference>
<evidence type="ECO:0000313" key="3">
    <source>
        <dbReference type="Proteomes" id="UP001300745"/>
    </source>
</evidence>
<reference evidence="2 3" key="1">
    <citation type="submission" date="2022-11" db="EMBL/GenBank/DDBJ databases">
        <title>Mycobacterium sp. nov.</title>
        <authorList>
            <person name="Papic B."/>
            <person name="Spicic S."/>
            <person name="Duvnjak S."/>
        </authorList>
    </citation>
    <scope>NUCLEOTIDE SEQUENCE [LARGE SCALE GENOMIC DNA]</scope>
    <source>
        <strain evidence="2 3">CVI_P4</strain>
    </source>
</reference>
<accession>A0ABT3SFE3</accession>
<organism evidence="2 3">
    <name type="scientific">Mycobacterium pinniadriaticum</name>
    <dbReference type="NCBI Taxonomy" id="2994102"/>
    <lineage>
        <taxon>Bacteria</taxon>
        <taxon>Bacillati</taxon>
        <taxon>Actinomycetota</taxon>
        <taxon>Actinomycetes</taxon>
        <taxon>Mycobacteriales</taxon>
        <taxon>Mycobacteriaceae</taxon>
        <taxon>Mycobacterium</taxon>
    </lineage>
</organism>
<sequence length="241" mass="24899">MGFLDRQGQELMAGLGVLGGDPAPQNGPTLAPPVPSLPDGPGGLLPPAEPYQPPPAVTPPGGGPMPRSTLDNLHGTNDAPYPMPIVQDPNALGPWDWIEIAPGIWMPPGGATQEHSPPWQTMPMGWSGAGADDAQAAHAVLAQVSRSRGSSDEAFAQAILAAKQAARDSQERLQQIHAEVQSGVRTLQPSMNTPAGRQQMADFLQSKATEAREVIQTAQDASARAASAMGSAGQGYGSIAL</sequence>
<feature type="region of interest" description="Disordered" evidence="1">
    <location>
        <begin position="14"/>
        <end position="64"/>
    </location>
</feature>
<dbReference type="EMBL" id="JAPJDO010000012">
    <property type="protein sequence ID" value="MCX2938234.1"/>
    <property type="molecule type" value="Genomic_DNA"/>
</dbReference>
<feature type="compositionally biased region" description="Pro residues" evidence="1">
    <location>
        <begin position="47"/>
        <end position="63"/>
    </location>
</feature>
<dbReference type="Pfam" id="PF10774">
    <property type="entry name" value="DUF4226"/>
    <property type="match status" value="1"/>
</dbReference>
<evidence type="ECO:0000313" key="2">
    <source>
        <dbReference type="EMBL" id="MCX2938234.1"/>
    </source>
</evidence>
<keyword evidence="3" id="KW-1185">Reference proteome</keyword>
<proteinExistence type="predicted"/>